<name>A0A1X7P652_9MICO</name>
<reference evidence="2" key="1">
    <citation type="submission" date="2017-04" db="EMBL/GenBank/DDBJ databases">
        <authorList>
            <person name="Varghese N."/>
            <person name="Submissions S."/>
        </authorList>
    </citation>
    <scope>NUCLEOTIDE SEQUENCE [LARGE SCALE GENOMIC DNA]</scope>
    <source>
        <strain evidence="2">VKM Ac-2121</strain>
    </source>
</reference>
<keyword evidence="2" id="KW-1185">Reference proteome</keyword>
<proteinExistence type="predicted"/>
<evidence type="ECO:0008006" key="3">
    <source>
        <dbReference type="Google" id="ProtNLM"/>
    </source>
</evidence>
<dbReference type="EMBL" id="FXBM01000002">
    <property type="protein sequence ID" value="SMH46350.1"/>
    <property type="molecule type" value="Genomic_DNA"/>
</dbReference>
<sequence length="330" mass="35798">MGCGERFARVPLRHGVGMQKPSVLPAGLSRRPFTVAEASVEGVARGRLRSSDLRSPFHGVRTAALDLGLEVRAEALLVVLGPGAVLSHLTAARLWPLDLPRELPGEELHVSVRAPARAPRRPGVAGHAITDPRVRRILRHGLPMTDGASLFCHLAGLLELDDLVAVGDALVRTPVRGDPADPRPWVPLADLHARVAGFRGRGSARAQEAVVLVRDGAESPQETRFRLASVRAGLPEPLLQVPLFTPAGVFVGRPDGWYPGERVSWEYEGDGHRTSNRRFARDVGRYDDFLAIGVHPVRIVAAEFLPHPERSVERLRRALAARSVTIGSLT</sequence>
<dbReference type="STRING" id="1891671.SAMN06295885_2722"/>
<evidence type="ECO:0000313" key="2">
    <source>
        <dbReference type="Proteomes" id="UP000193711"/>
    </source>
</evidence>
<evidence type="ECO:0000313" key="1">
    <source>
        <dbReference type="EMBL" id="SMH46350.1"/>
    </source>
</evidence>
<dbReference type="AlphaFoldDB" id="A0A1X7P652"/>
<protein>
    <recommendedName>
        <fullName evidence="3">Transcriptional regulator, AbiEi antitoxin, Type IV TA system</fullName>
    </recommendedName>
</protein>
<accession>A0A1X7P652</accession>
<organism evidence="1 2">
    <name type="scientific">Rathayibacter oskolensis</name>
    <dbReference type="NCBI Taxonomy" id="1891671"/>
    <lineage>
        <taxon>Bacteria</taxon>
        <taxon>Bacillati</taxon>
        <taxon>Actinomycetota</taxon>
        <taxon>Actinomycetes</taxon>
        <taxon>Micrococcales</taxon>
        <taxon>Microbacteriaceae</taxon>
        <taxon>Rathayibacter</taxon>
    </lineage>
</organism>
<dbReference type="Proteomes" id="UP000193711">
    <property type="component" value="Unassembled WGS sequence"/>
</dbReference>
<gene>
    <name evidence="1" type="ORF">SAMN06295885_2722</name>
</gene>